<dbReference type="OrthoDB" id="5511684at2759"/>
<dbReference type="HOGENOM" id="CLU_2110614_0_0_1"/>
<protein>
    <submittedName>
        <fullName evidence="2">Uncharacterized protein</fullName>
    </submittedName>
</protein>
<keyword evidence="1" id="KW-0812">Transmembrane</keyword>
<organism evidence="2 3">
    <name type="scientific">Thanatephorus cucumeris (strain AG1-IA)</name>
    <name type="common">Rice sheath blight fungus</name>
    <name type="synonym">Rhizoctonia solani</name>
    <dbReference type="NCBI Taxonomy" id="983506"/>
    <lineage>
        <taxon>Eukaryota</taxon>
        <taxon>Fungi</taxon>
        <taxon>Dikarya</taxon>
        <taxon>Basidiomycota</taxon>
        <taxon>Agaricomycotina</taxon>
        <taxon>Agaricomycetes</taxon>
        <taxon>Cantharellales</taxon>
        <taxon>Ceratobasidiaceae</taxon>
        <taxon>Rhizoctonia</taxon>
        <taxon>Rhizoctonia solani AG-1</taxon>
    </lineage>
</organism>
<sequence>MSTTELVALSYRHYRYFPGKPLTRLPDIRKHFYVSEVIPVIGLALCSFGTGVYFSKGDAKNRGSTERQPSMKAWPLLMGKGAYWSGDDGMKEMIQKELRNCIDSWNWNLLCLEQV</sequence>
<evidence type="ECO:0000256" key="1">
    <source>
        <dbReference type="SAM" id="Phobius"/>
    </source>
</evidence>
<comment type="caution">
    <text evidence="2">The sequence shown here is derived from an EMBL/GenBank/DDBJ whole genome shotgun (WGS) entry which is preliminary data.</text>
</comment>
<evidence type="ECO:0000313" key="2">
    <source>
        <dbReference type="EMBL" id="ELU37167.1"/>
    </source>
</evidence>
<keyword evidence="1" id="KW-0472">Membrane</keyword>
<reference evidence="2 3" key="1">
    <citation type="journal article" date="2013" name="Nat. Commun.">
        <title>The evolution and pathogenic mechanisms of the rice sheath blight pathogen.</title>
        <authorList>
            <person name="Zheng A."/>
            <person name="Lin R."/>
            <person name="Xu L."/>
            <person name="Qin P."/>
            <person name="Tang C."/>
            <person name="Ai P."/>
            <person name="Zhang D."/>
            <person name="Liu Y."/>
            <person name="Sun Z."/>
            <person name="Feng H."/>
            <person name="Wang Y."/>
            <person name="Chen Y."/>
            <person name="Liang X."/>
            <person name="Fu R."/>
            <person name="Li Q."/>
            <person name="Zhang J."/>
            <person name="Yu X."/>
            <person name="Xie Z."/>
            <person name="Ding L."/>
            <person name="Guan P."/>
            <person name="Tang J."/>
            <person name="Liang Y."/>
            <person name="Wang S."/>
            <person name="Deng Q."/>
            <person name="Li S."/>
            <person name="Zhu J."/>
            <person name="Wang L."/>
            <person name="Liu H."/>
            <person name="Li P."/>
        </authorList>
    </citation>
    <scope>NUCLEOTIDE SEQUENCE [LARGE SCALE GENOMIC DNA]</scope>
    <source>
        <strain evidence="3">AG-1 IA</strain>
    </source>
</reference>
<proteinExistence type="predicted"/>
<dbReference type="EMBL" id="AFRT01002831">
    <property type="protein sequence ID" value="ELU37167.1"/>
    <property type="molecule type" value="Genomic_DNA"/>
</dbReference>
<keyword evidence="1" id="KW-1133">Transmembrane helix</keyword>
<dbReference type="Proteomes" id="UP000011668">
    <property type="component" value="Unassembled WGS sequence"/>
</dbReference>
<keyword evidence="3" id="KW-1185">Reference proteome</keyword>
<accession>L8WK93</accession>
<gene>
    <name evidence="2" type="ORF">AG1IA_08801</name>
</gene>
<dbReference type="AlphaFoldDB" id="L8WK93"/>
<feature type="transmembrane region" description="Helical" evidence="1">
    <location>
        <begin position="32"/>
        <end position="54"/>
    </location>
</feature>
<evidence type="ECO:0000313" key="3">
    <source>
        <dbReference type="Proteomes" id="UP000011668"/>
    </source>
</evidence>
<name>L8WK93_THACA</name>